<dbReference type="PANTHER" id="PTHR43744">
    <property type="entry name" value="ABC TRANSPORTER PERMEASE PROTEIN MG189-RELATED-RELATED"/>
    <property type="match status" value="1"/>
</dbReference>
<reference evidence="9 10" key="1">
    <citation type="submission" date="2011-08" db="EMBL/GenBank/DDBJ databases">
        <title>The Genome Sequence of Clostridium hathewayi WAL-18680.</title>
        <authorList>
            <consortium name="The Broad Institute Genome Sequencing Platform"/>
            <person name="Earl A."/>
            <person name="Ward D."/>
            <person name="Feldgarden M."/>
            <person name="Gevers D."/>
            <person name="Finegold S.M."/>
            <person name="Summanen P.H."/>
            <person name="Molitoris D.R."/>
            <person name="Song M."/>
            <person name="Daigneault M."/>
            <person name="Allen-Vercoe E."/>
            <person name="Young S.K."/>
            <person name="Zeng Q."/>
            <person name="Gargeya S."/>
            <person name="Fitzgerald M."/>
            <person name="Haas B."/>
            <person name="Abouelleil A."/>
            <person name="Alvarado L."/>
            <person name="Arachchi H.M."/>
            <person name="Berlin A."/>
            <person name="Brown A."/>
            <person name="Chapman S.B."/>
            <person name="Chen Z."/>
            <person name="Dunbar C."/>
            <person name="Freedman E."/>
            <person name="Gearin G."/>
            <person name="Gellesch M."/>
            <person name="Goldberg J."/>
            <person name="Griggs A."/>
            <person name="Gujja S."/>
            <person name="Heiman D."/>
            <person name="Howarth C."/>
            <person name="Larson L."/>
            <person name="Lui A."/>
            <person name="MacDonald P.J.P."/>
            <person name="Montmayeur A."/>
            <person name="Murphy C."/>
            <person name="Neiman D."/>
            <person name="Pearson M."/>
            <person name="Priest M."/>
            <person name="Roberts A."/>
            <person name="Saif S."/>
            <person name="Shea T."/>
            <person name="Shenoy N."/>
            <person name="Sisk P."/>
            <person name="Stolte C."/>
            <person name="Sykes S."/>
            <person name="Wortman J."/>
            <person name="Nusbaum C."/>
            <person name="Birren B."/>
        </authorList>
    </citation>
    <scope>NUCLEOTIDE SEQUENCE [LARGE SCALE GENOMIC DNA]</scope>
    <source>
        <strain evidence="9 10">WAL-18680</strain>
    </source>
</reference>
<accession>G5IK58</accession>
<keyword evidence="3" id="KW-1003">Cell membrane</keyword>
<feature type="domain" description="ABC transmembrane type-1" evidence="8">
    <location>
        <begin position="65"/>
        <end position="254"/>
    </location>
</feature>
<protein>
    <recommendedName>
        <fullName evidence="8">ABC transmembrane type-1 domain-containing protein</fullName>
    </recommendedName>
</protein>
<dbReference type="HOGENOM" id="CLU_016047_1_1_9"/>
<dbReference type="Gene3D" id="1.10.3720.10">
    <property type="entry name" value="MetI-like"/>
    <property type="match status" value="1"/>
</dbReference>
<evidence type="ECO:0000259" key="8">
    <source>
        <dbReference type="PROSITE" id="PS50928"/>
    </source>
</evidence>
<feature type="transmembrane region" description="Helical" evidence="7">
    <location>
        <begin position="64"/>
        <end position="88"/>
    </location>
</feature>
<dbReference type="PANTHER" id="PTHR43744:SF12">
    <property type="entry name" value="ABC TRANSPORTER PERMEASE PROTEIN MG189-RELATED"/>
    <property type="match status" value="1"/>
</dbReference>
<comment type="subcellular location">
    <subcellularLocation>
        <location evidence="1 7">Cell membrane</location>
        <topology evidence="1 7">Multi-pass membrane protein</topology>
    </subcellularLocation>
</comment>
<evidence type="ECO:0000256" key="6">
    <source>
        <dbReference type="ARBA" id="ARBA00023136"/>
    </source>
</evidence>
<gene>
    <name evidence="9" type="ORF">HMPREF9473_03886</name>
</gene>
<feature type="transmembrane region" description="Helical" evidence="7">
    <location>
        <begin position="176"/>
        <end position="196"/>
    </location>
</feature>
<dbReference type="InterPro" id="IPR035906">
    <property type="entry name" value="MetI-like_sf"/>
</dbReference>
<evidence type="ECO:0000256" key="2">
    <source>
        <dbReference type="ARBA" id="ARBA00022448"/>
    </source>
</evidence>
<keyword evidence="6 7" id="KW-0472">Membrane</keyword>
<keyword evidence="10" id="KW-1185">Reference proteome</keyword>
<feature type="transmembrane region" description="Helical" evidence="7">
    <location>
        <begin position="136"/>
        <end position="155"/>
    </location>
</feature>
<comment type="similarity">
    <text evidence="7">Belongs to the binding-protein-dependent transport system permease family.</text>
</comment>
<dbReference type="Proteomes" id="UP000005384">
    <property type="component" value="Unassembled WGS sequence"/>
</dbReference>
<evidence type="ECO:0000256" key="4">
    <source>
        <dbReference type="ARBA" id="ARBA00022692"/>
    </source>
</evidence>
<dbReference type="PATRIC" id="fig|742737.3.peg.3870"/>
<keyword evidence="2 7" id="KW-0813">Transport</keyword>
<dbReference type="GO" id="GO:0055085">
    <property type="term" value="P:transmembrane transport"/>
    <property type="evidence" value="ECO:0007669"/>
    <property type="project" value="InterPro"/>
</dbReference>
<evidence type="ECO:0000256" key="1">
    <source>
        <dbReference type="ARBA" id="ARBA00004651"/>
    </source>
</evidence>
<keyword evidence="5 7" id="KW-1133">Transmembrane helix</keyword>
<feature type="transmembrane region" description="Helical" evidence="7">
    <location>
        <begin position="236"/>
        <end position="254"/>
    </location>
</feature>
<dbReference type="PROSITE" id="PS50928">
    <property type="entry name" value="ABC_TM1"/>
    <property type="match status" value="1"/>
</dbReference>
<name>G5IK58_9FIRM</name>
<evidence type="ECO:0000313" key="10">
    <source>
        <dbReference type="Proteomes" id="UP000005384"/>
    </source>
</evidence>
<sequence length="269" mass="29938">MKRVRICLLYAVMALLTLVFLLPLGYAVVTSLVPFEYVNKIPPLHVISLDNYKKLFEDYPMLQWYVNTVLVTVLTLAGNITTSLLAGYALAKLEFRGRKFVFNSVLVTLMIPFQLLLTPLYIMVASLGWHNTIKGLVIPFMVSSLSIFMARQFYLSIPDELIEAARVDGLGYIGSYFRVVLPLSGPLISTLAILNFTSCWNAYLVPSTFLAKTEKFTLAVGLNTIKAANFIRPNETMAGVVLLSFPVLIVFFFLQKGFIEGIANSGIKG</sequence>
<evidence type="ECO:0000256" key="3">
    <source>
        <dbReference type="ARBA" id="ARBA00022475"/>
    </source>
</evidence>
<comment type="caution">
    <text evidence="9">The sequence shown here is derived from an EMBL/GenBank/DDBJ whole genome shotgun (WGS) entry which is preliminary data.</text>
</comment>
<dbReference type="CDD" id="cd06261">
    <property type="entry name" value="TM_PBP2"/>
    <property type="match status" value="1"/>
</dbReference>
<dbReference type="RefSeq" id="WP_006781877.1">
    <property type="nucleotide sequence ID" value="NZ_CP040506.1"/>
</dbReference>
<evidence type="ECO:0000256" key="7">
    <source>
        <dbReference type="RuleBase" id="RU363032"/>
    </source>
</evidence>
<organism evidence="9 10">
    <name type="scientific">Hungatella hathewayi WAL-18680</name>
    <dbReference type="NCBI Taxonomy" id="742737"/>
    <lineage>
        <taxon>Bacteria</taxon>
        <taxon>Bacillati</taxon>
        <taxon>Bacillota</taxon>
        <taxon>Clostridia</taxon>
        <taxon>Lachnospirales</taxon>
        <taxon>Lachnospiraceae</taxon>
        <taxon>Hungatella</taxon>
    </lineage>
</organism>
<evidence type="ECO:0000256" key="5">
    <source>
        <dbReference type="ARBA" id="ARBA00022989"/>
    </source>
</evidence>
<dbReference type="AlphaFoldDB" id="G5IK58"/>
<dbReference type="InterPro" id="IPR000515">
    <property type="entry name" value="MetI-like"/>
</dbReference>
<evidence type="ECO:0000313" key="9">
    <source>
        <dbReference type="EMBL" id="EHI58122.1"/>
    </source>
</evidence>
<proteinExistence type="inferred from homology"/>
<dbReference type="SUPFAM" id="SSF161098">
    <property type="entry name" value="MetI-like"/>
    <property type="match status" value="1"/>
</dbReference>
<feature type="transmembrane region" description="Helical" evidence="7">
    <location>
        <begin position="100"/>
        <end position="124"/>
    </location>
</feature>
<keyword evidence="4 7" id="KW-0812">Transmembrane</keyword>
<dbReference type="EMBL" id="ADLN01000107">
    <property type="protein sequence ID" value="EHI58122.1"/>
    <property type="molecule type" value="Genomic_DNA"/>
</dbReference>
<dbReference type="Pfam" id="PF00528">
    <property type="entry name" value="BPD_transp_1"/>
    <property type="match status" value="1"/>
</dbReference>
<dbReference type="GO" id="GO:0005886">
    <property type="term" value="C:plasma membrane"/>
    <property type="evidence" value="ECO:0007669"/>
    <property type="project" value="UniProtKB-SubCell"/>
</dbReference>